<evidence type="ECO:0000256" key="4">
    <source>
        <dbReference type="ARBA" id="ARBA00008819"/>
    </source>
</evidence>
<feature type="binding site" evidence="9 13">
    <location>
        <position position="396"/>
    </location>
    <ligand>
        <name>Mn(2+)</name>
        <dbReference type="ChEBI" id="CHEBI:29035"/>
        <label>1</label>
    </ligand>
</feature>
<keyword evidence="6 9" id="KW-0324">Glycolysis</keyword>
<feature type="binding site" evidence="9 13">
    <location>
        <position position="54"/>
    </location>
    <ligand>
        <name>Mn(2+)</name>
        <dbReference type="ChEBI" id="CHEBI:29035"/>
        <label>2</label>
    </ligand>
</feature>
<evidence type="ECO:0000259" key="15">
    <source>
        <dbReference type="Pfam" id="PF06415"/>
    </source>
</evidence>
<feature type="binding site" evidence="9 13">
    <location>
        <position position="392"/>
    </location>
    <ligand>
        <name>Mn(2+)</name>
        <dbReference type="ChEBI" id="CHEBI:29035"/>
        <label>1</label>
    </ligand>
</feature>
<dbReference type="InterPro" id="IPR017850">
    <property type="entry name" value="Alkaline_phosphatase_core_sf"/>
</dbReference>
<dbReference type="CDD" id="cd16010">
    <property type="entry name" value="iPGM"/>
    <property type="match status" value="1"/>
</dbReference>
<dbReference type="GO" id="GO:0004619">
    <property type="term" value="F:phosphoglycerate mutase activity"/>
    <property type="evidence" value="ECO:0007669"/>
    <property type="project" value="UniProtKB-UniRule"/>
</dbReference>
<dbReference type="SUPFAM" id="SSF64158">
    <property type="entry name" value="2,3-Bisphosphoglycerate-independent phosphoglycerate mutase, substrate-binding domain"/>
    <property type="match status" value="1"/>
</dbReference>
<feature type="binding site" evidence="9 12">
    <location>
        <position position="176"/>
    </location>
    <ligand>
        <name>substrate</name>
    </ligand>
</feature>
<keyword evidence="5 9" id="KW-0479">Metal-binding</keyword>
<dbReference type="PANTHER" id="PTHR31637">
    <property type="entry name" value="2,3-BISPHOSPHOGLYCERATE-INDEPENDENT PHOSPHOGLYCERATE MUTASE"/>
    <property type="match status" value="1"/>
</dbReference>
<organism evidence="16 17">
    <name type="scientific">Reichenbachiella faecimaris</name>
    <dbReference type="NCBI Taxonomy" id="692418"/>
    <lineage>
        <taxon>Bacteria</taxon>
        <taxon>Pseudomonadati</taxon>
        <taxon>Bacteroidota</taxon>
        <taxon>Cytophagia</taxon>
        <taxon>Cytophagales</taxon>
        <taxon>Reichenbachiellaceae</taxon>
        <taxon>Reichenbachiella</taxon>
    </lineage>
</organism>
<evidence type="ECO:0000313" key="16">
    <source>
        <dbReference type="EMBL" id="SMD34186.1"/>
    </source>
</evidence>
<feature type="binding site" evidence="9 13">
    <location>
        <position position="4"/>
    </location>
    <ligand>
        <name>Mn(2+)</name>
        <dbReference type="ChEBI" id="CHEBI:29035"/>
        <label>2</label>
    </ligand>
</feature>
<feature type="active site" description="Phosphoserine intermediate" evidence="9 11">
    <location>
        <position position="54"/>
    </location>
</feature>
<feature type="domain" description="BPG-independent PGAM N-terminal" evidence="15">
    <location>
        <begin position="75"/>
        <end position="287"/>
    </location>
</feature>
<evidence type="ECO:0000256" key="1">
    <source>
        <dbReference type="ARBA" id="ARBA00000370"/>
    </source>
</evidence>
<feature type="binding site" evidence="9 13">
    <location>
        <position position="433"/>
    </location>
    <ligand>
        <name>Mn(2+)</name>
        <dbReference type="ChEBI" id="CHEBI:29035"/>
        <label>2</label>
    </ligand>
</feature>
<evidence type="ECO:0000256" key="7">
    <source>
        <dbReference type="ARBA" id="ARBA00023211"/>
    </source>
</evidence>
<dbReference type="InterPro" id="IPR036646">
    <property type="entry name" value="PGAM_B_sf"/>
</dbReference>
<dbReference type="Gene3D" id="3.40.720.10">
    <property type="entry name" value="Alkaline Phosphatase, subunit A"/>
    <property type="match status" value="1"/>
</dbReference>
<keyword evidence="7 9" id="KW-0464">Manganese</keyword>
<dbReference type="InterPro" id="IPR005995">
    <property type="entry name" value="Pgm_bpd_ind"/>
</dbReference>
<keyword evidence="8 9" id="KW-0413">Isomerase</keyword>
<feature type="binding site" evidence="9 12">
    <location>
        <begin position="252"/>
        <end position="255"/>
    </location>
    <ligand>
        <name>substrate</name>
    </ligand>
</feature>
<evidence type="ECO:0000256" key="5">
    <source>
        <dbReference type="ARBA" id="ARBA00022723"/>
    </source>
</evidence>
<dbReference type="GO" id="GO:0006096">
    <property type="term" value="P:glycolytic process"/>
    <property type="evidence" value="ECO:0007669"/>
    <property type="project" value="UniProtKB-UniRule"/>
</dbReference>
<accession>A0A1W2GD25</accession>
<feature type="binding site" evidence="9 13">
    <location>
        <position position="434"/>
    </location>
    <ligand>
        <name>Mn(2+)</name>
        <dbReference type="ChEBI" id="CHEBI:29035"/>
        <label>2</label>
    </ligand>
</feature>
<dbReference type="PANTHER" id="PTHR31637:SF0">
    <property type="entry name" value="2,3-BISPHOSPHOGLYCERATE-INDEPENDENT PHOSPHOGLYCERATE MUTASE"/>
    <property type="match status" value="1"/>
</dbReference>
<dbReference type="GO" id="GO:0030145">
    <property type="term" value="F:manganese ion binding"/>
    <property type="evidence" value="ECO:0007669"/>
    <property type="project" value="UniProtKB-UniRule"/>
</dbReference>
<evidence type="ECO:0000256" key="8">
    <source>
        <dbReference type="ARBA" id="ARBA00023235"/>
    </source>
</evidence>
<evidence type="ECO:0000256" key="12">
    <source>
        <dbReference type="PIRSR" id="PIRSR001492-2"/>
    </source>
</evidence>
<feature type="binding site" evidence="9 12">
    <location>
        <begin position="145"/>
        <end position="146"/>
    </location>
    <ligand>
        <name>substrate</name>
    </ligand>
</feature>
<proteinExistence type="inferred from homology"/>
<dbReference type="EC" id="5.4.2.12" evidence="9 10"/>
<dbReference type="Pfam" id="PF01676">
    <property type="entry name" value="Metalloenzyme"/>
    <property type="match status" value="1"/>
</dbReference>
<dbReference type="NCBIfam" id="TIGR01307">
    <property type="entry name" value="pgm_bpd_ind"/>
    <property type="match status" value="1"/>
</dbReference>
<feature type="binding site" evidence="9 12">
    <location>
        <position position="115"/>
    </location>
    <ligand>
        <name>substrate</name>
    </ligand>
</feature>
<evidence type="ECO:0000259" key="14">
    <source>
        <dbReference type="Pfam" id="PF01676"/>
    </source>
</evidence>
<comment type="function">
    <text evidence="2 9">Catalyzes the interconversion of 2-phosphoglycerate and 3-phosphoglycerate.</text>
</comment>
<dbReference type="PIRSF" id="PIRSF001492">
    <property type="entry name" value="IPGAM"/>
    <property type="match status" value="1"/>
</dbReference>
<dbReference type="UniPathway" id="UPA00109">
    <property type="reaction ID" value="UER00186"/>
</dbReference>
<dbReference type="Pfam" id="PF06415">
    <property type="entry name" value="iPGM_N"/>
    <property type="match status" value="1"/>
</dbReference>
<comment type="subunit">
    <text evidence="9">Monomer.</text>
</comment>
<dbReference type="AlphaFoldDB" id="A0A1W2GD25"/>
<comment type="pathway">
    <text evidence="3 9">Carbohydrate degradation; glycolysis; pyruvate from D-glyceraldehyde 3-phosphate: step 3/5.</text>
</comment>
<keyword evidence="17" id="KW-1185">Reference proteome</keyword>
<comment type="catalytic activity">
    <reaction evidence="1 9">
        <text>(2R)-2-phosphoglycerate = (2R)-3-phosphoglycerate</text>
        <dbReference type="Rhea" id="RHEA:15901"/>
        <dbReference type="ChEBI" id="CHEBI:58272"/>
        <dbReference type="ChEBI" id="CHEBI:58289"/>
        <dbReference type="EC" id="5.4.2.12"/>
    </reaction>
</comment>
<feature type="binding site" evidence="9 13">
    <location>
        <position position="451"/>
    </location>
    <ligand>
        <name>Mn(2+)</name>
        <dbReference type="ChEBI" id="CHEBI:29035"/>
        <label>1</label>
    </ligand>
</feature>
<sequence length="499" mass="54113">MILDGWGIGTNPEVSAIKAAKTPFVDSCYSKYAHSKLEASGLAVGLPEGQMGNSEVGHMNIGAGRVVYQDLVKLNLAAEDGSLAKNETLLETFDYAKANGKAVHFIGLVSDGGIHSHINHLKALCDGAAAQGLDNVLIHAFTDGRDTDPKSGIKYLTDLQSHLDKTTGKIASVTGRYYAMDRDKRWERVKLAYDAMVNGEGSKTTDVLGAVKKSYAENVTDEFIMPIVQTDDAGQSLGTIKEGDVVVCFNFRTDRGRQITEALTQVDFPEQGMKKLALKYVTMTNYDNTFNGVKVMYDKDNLKNTLGEVLEAAGKKQIRIAETEKYPHVTFFFSGGREKEFEGEKRLLCPSPKVATYDLQPEMSAGDIRDAIIPELEKGEVHFVCLNFANPDMVGHTGVFEAAVKACETVDSCAQAVVEAARANGYTPIIIADHGNSDIMMNPDGSPNTAHTTNLVPCIFADEDIKEPVKDGKLGDLAPTILTMMGVDIPKEMTGNILI</sequence>
<evidence type="ECO:0000256" key="10">
    <source>
        <dbReference type="NCBIfam" id="TIGR01307"/>
    </source>
</evidence>
<name>A0A1W2GD25_REIFA</name>
<evidence type="ECO:0000256" key="6">
    <source>
        <dbReference type="ARBA" id="ARBA00023152"/>
    </source>
</evidence>
<gene>
    <name evidence="9" type="primary">gpmI</name>
    <name evidence="16" type="ORF">SAMN04488029_1889</name>
</gene>
<evidence type="ECO:0000256" key="9">
    <source>
        <dbReference type="HAMAP-Rule" id="MF_01038"/>
    </source>
</evidence>
<dbReference type="InterPro" id="IPR011258">
    <property type="entry name" value="BPG-indep_PGM_N"/>
</dbReference>
<dbReference type="STRING" id="692418.SAMN04488029_1889"/>
<comment type="cofactor">
    <cofactor evidence="9">
        <name>Mn(2+)</name>
        <dbReference type="ChEBI" id="CHEBI:29035"/>
    </cofactor>
    <text evidence="9">Binds 2 manganese ions per subunit.</text>
</comment>
<dbReference type="Gene3D" id="3.40.1450.10">
    <property type="entry name" value="BPG-independent phosphoglycerate mutase, domain B"/>
    <property type="match status" value="1"/>
</dbReference>
<feature type="binding site" evidence="9 12">
    <location>
        <position position="325"/>
    </location>
    <ligand>
        <name>substrate</name>
    </ligand>
</feature>
<evidence type="ECO:0000256" key="3">
    <source>
        <dbReference type="ARBA" id="ARBA00004798"/>
    </source>
</evidence>
<dbReference type="SUPFAM" id="SSF53649">
    <property type="entry name" value="Alkaline phosphatase-like"/>
    <property type="match status" value="1"/>
</dbReference>
<comment type="similarity">
    <text evidence="4 9">Belongs to the BPG-independent phosphoglycerate mutase family.</text>
</comment>
<evidence type="ECO:0000313" key="17">
    <source>
        <dbReference type="Proteomes" id="UP000192472"/>
    </source>
</evidence>
<feature type="domain" description="Metalloenzyme" evidence="14">
    <location>
        <begin position="1"/>
        <end position="488"/>
    </location>
</feature>
<evidence type="ECO:0000256" key="11">
    <source>
        <dbReference type="PIRSR" id="PIRSR001492-1"/>
    </source>
</evidence>
<protein>
    <recommendedName>
        <fullName evidence="9 10">2,3-bisphosphoglycerate-independent phosphoglycerate mutase</fullName>
        <shortName evidence="9">BPG-independent PGAM</shortName>
        <shortName evidence="9">Phosphoglyceromutase</shortName>
        <shortName evidence="9">iPGM</shortName>
        <ecNumber evidence="9 10">5.4.2.12</ecNumber>
    </recommendedName>
</protein>
<dbReference type="EMBL" id="FWYF01000002">
    <property type="protein sequence ID" value="SMD34186.1"/>
    <property type="molecule type" value="Genomic_DNA"/>
</dbReference>
<dbReference type="GO" id="GO:0005829">
    <property type="term" value="C:cytosol"/>
    <property type="evidence" value="ECO:0007669"/>
    <property type="project" value="TreeGrafter"/>
</dbReference>
<feature type="binding site" evidence="9 12">
    <location>
        <position position="182"/>
    </location>
    <ligand>
        <name>substrate</name>
    </ligand>
</feature>
<reference evidence="16 17" key="1">
    <citation type="submission" date="2017-04" db="EMBL/GenBank/DDBJ databases">
        <authorList>
            <person name="Afonso C.L."/>
            <person name="Miller P.J."/>
            <person name="Scott M.A."/>
            <person name="Spackman E."/>
            <person name="Goraichik I."/>
            <person name="Dimitrov K.M."/>
            <person name="Suarez D.L."/>
            <person name="Swayne D.E."/>
        </authorList>
    </citation>
    <scope>NUCLEOTIDE SEQUENCE [LARGE SCALE GENOMIC DNA]</scope>
    <source>
        <strain evidence="16 17">DSM 26133</strain>
    </source>
</reference>
<evidence type="ECO:0000256" key="13">
    <source>
        <dbReference type="PIRSR" id="PIRSR001492-3"/>
    </source>
</evidence>
<dbReference type="InterPro" id="IPR006124">
    <property type="entry name" value="Metalloenzyme"/>
</dbReference>
<dbReference type="FunFam" id="3.40.1450.10:FF:000002">
    <property type="entry name" value="2,3-bisphosphoglycerate-independent phosphoglycerate mutase"/>
    <property type="match status" value="1"/>
</dbReference>
<dbReference type="HAMAP" id="MF_01038">
    <property type="entry name" value="GpmI"/>
    <property type="match status" value="1"/>
</dbReference>
<dbReference type="Proteomes" id="UP000192472">
    <property type="component" value="Unassembled WGS sequence"/>
</dbReference>
<evidence type="ECO:0000256" key="2">
    <source>
        <dbReference type="ARBA" id="ARBA00002315"/>
    </source>
</evidence>
<dbReference type="GO" id="GO:0006007">
    <property type="term" value="P:glucose catabolic process"/>
    <property type="evidence" value="ECO:0007669"/>
    <property type="project" value="InterPro"/>
</dbReference>